<dbReference type="InterPro" id="IPR003004">
    <property type="entry name" value="GspF/PilC"/>
</dbReference>
<evidence type="ECO:0000256" key="1">
    <source>
        <dbReference type="ARBA" id="ARBA00004651"/>
    </source>
</evidence>
<evidence type="ECO:0000313" key="9">
    <source>
        <dbReference type="EMBL" id="MFD1431652.1"/>
    </source>
</evidence>
<feature type="domain" description="Type II secretion system protein GspF" evidence="8">
    <location>
        <begin position="15"/>
        <end position="134"/>
    </location>
</feature>
<keyword evidence="5 7" id="KW-1133">Transmembrane helix</keyword>
<feature type="transmembrane region" description="Helical" evidence="7">
    <location>
        <begin position="111"/>
        <end position="136"/>
    </location>
</feature>
<evidence type="ECO:0000256" key="5">
    <source>
        <dbReference type="ARBA" id="ARBA00022989"/>
    </source>
</evidence>
<accession>A0ABW4CLU5</accession>
<dbReference type="PANTHER" id="PTHR30012">
    <property type="entry name" value="GENERAL SECRETION PATHWAY PROTEIN"/>
    <property type="match status" value="1"/>
</dbReference>
<keyword evidence="6 7" id="KW-0472">Membrane</keyword>
<comment type="subcellular location">
    <subcellularLocation>
        <location evidence="1">Cell membrane</location>
        <topology evidence="1">Multi-pass membrane protein</topology>
    </subcellularLocation>
</comment>
<dbReference type="RefSeq" id="WP_125697151.1">
    <property type="nucleotide sequence ID" value="NZ_JBHTOG010000013.1"/>
</dbReference>
<dbReference type="EMBL" id="JBHTOG010000013">
    <property type="protein sequence ID" value="MFD1431652.1"/>
    <property type="molecule type" value="Genomic_DNA"/>
</dbReference>
<dbReference type="InterPro" id="IPR018076">
    <property type="entry name" value="T2SS_GspF_dom"/>
</dbReference>
<protein>
    <submittedName>
        <fullName evidence="9">Type II secretion system F family protein</fullName>
    </submittedName>
</protein>
<feature type="transmembrane region" description="Helical" evidence="7">
    <location>
        <begin position="296"/>
        <end position="317"/>
    </location>
</feature>
<dbReference type="Pfam" id="PF00482">
    <property type="entry name" value="T2SSF"/>
    <property type="match status" value="2"/>
</dbReference>
<name>A0ABW4CLU5_9LACO</name>
<keyword evidence="4 7" id="KW-0812">Transmembrane</keyword>
<proteinExistence type="inferred from homology"/>
<comment type="caution">
    <text evidence="9">The sequence shown here is derived from an EMBL/GenBank/DDBJ whole genome shotgun (WGS) entry which is preliminary data.</text>
</comment>
<dbReference type="PANTHER" id="PTHR30012:SF0">
    <property type="entry name" value="TYPE II SECRETION SYSTEM PROTEIN F-RELATED"/>
    <property type="match status" value="1"/>
</dbReference>
<evidence type="ECO:0000256" key="7">
    <source>
        <dbReference type="SAM" id="Phobius"/>
    </source>
</evidence>
<dbReference type="InterPro" id="IPR042094">
    <property type="entry name" value="T2SS_GspF_sf"/>
</dbReference>
<feature type="domain" description="Type II secretion system protein GspF" evidence="8">
    <location>
        <begin position="205"/>
        <end position="315"/>
    </location>
</feature>
<comment type="similarity">
    <text evidence="2">Belongs to the GSP F family.</text>
</comment>
<keyword evidence="10" id="KW-1185">Reference proteome</keyword>
<evidence type="ECO:0000256" key="2">
    <source>
        <dbReference type="ARBA" id="ARBA00005745"/>
    </source>
</evidence>
<feature type="transmembrane region" description="Helical" evidence="7">
    <location>
        <begin position="148"/>
        <end position="168"/>
    </location>
</feature>
<dbReference type="Proteomes" id="UP001597192">
    <property type="component" value="Unassembled WGS sequence"/>
</dbReference>
<evidence type="ECO:0000256" key="4">
    <source>
        <dbReference type="ARBA" id="ARBA00022692"/>
    </source>
</evidence>
<evidence type="ECO:0000313" key="10">
    <source>
        <dbReference type="Proteomes" id="UP001597192"/>
    </source>
</evidence>
<keyword evidence="3" id="KW-1003">Cell membrane</keyword>
<organism evidence="9 10">
    <name type="scientific">Lacticaseibacillus yichunensis</name>
    <dbReference type="NCBI Taxonomy" id="2486015"/>
    <lineage>
        <taxon>Bacteria</taxon>
        <taxon>Bacillati</taxon>
        <taxon>Bacillota</taxon>
        <taxon>Bacilli</taxon>
        <taxon>Lactobacillales</taxon>
        <taxon>Lactobacillaceae</taxon>
        <taxon>Lacticaseibacillus</taxon>
    </lineage>
</organism>
<dbReference type="Gene3D" id="1.20.81.30">
    <property type="entry name" value="Type II secretion system (T2SS), domain F"/>
    <property type="match status" value="1"/>
</dbReference>
<evidence type="ECO:0000256" key="3">
    <source>
        <dbReference type="ARBA" id="ARBA00022475"/>
    </source>
</evidence>
<gene>
    <name evidence="9" type="ORF">ACFQ47_02985</name>
</gene>
<sequence length="325" mass="34253">MKKGKRLSSSQQVQFASTLAQLLEAGFSLQTALSYLLIAMPQASTVLNALQGALTGGVRFSQALMSQGFASPIVFQVTLAEGHGALSRALATSATLMRMQQTQRRHLAQQLVYPAVLLGLLAILQIALLAVALPLLQLPVGPAAWGSIGLSVVMAIAGGVGMVGWRVVPAASRATLAMRVPVVRRMMILFYQYQFMTGSQAYLLAGQQLTDYLAHLGAMAGSPLAKVGRQATADLSAGATVAEVLHHPLIPQSLPALLALGLPREQVVNGIELLATQQFSRLQSGLAKAVAVVQPLLFLVIGSQIVLVYLTVLLPLYQQIGGMGT</sequence>
<evidence type="ECO:0000256" key="6">
    <source>
        <dbReference type="ARBA" id="ARBA00023136"/>
    </source>
</evidence>
<reference evidence="10" key="1">
    <citation type="journal article" date="2019" name="Int. J. Syst. Evol. Microbiol.">
        <title>The Global Catalogue of Microorganisms (GCM) 10K type strain sequencing project: providing services to taxonomists for standard genome sequencing and annotation.</title>
        <authorList>
            <consortium name="The Broad Institute Genomics Platform"/>
            <consortium name="The Broad Institute Genome Sequencing Center for Infectious Disease"/>
            <person name="Wu L."/>
            <person name="Ma J."/>
        </authorList>
    </citation>
    <scope>NUCLEOTIDE SEQUENCE [LARGE SCALE GENOMIC DNA]</scope>
    <source>
        <strain evidence="10">CCM 8947</strain>
    </source>
</reference>
<evidence type="ECO:0000259" key="8">
    <source>
        <dbReference type="Pfam" id="PF00482"/>
    </source>
</evidence>